<evidence type="ECO:0000256" key="7">
    <source>
        <dbReference type="RuleBase" id="RU363032"/>
    </source>
</evidence>
<evidence type="ECO:0000256" key="1">
    <source>
        <dbReference type="ARBA" id="ARBA00004651"/>
    </source>
</evidence>
<evidence type="ECO:0000256" key="4">
    <source>
        <dbReference type="ARBA" id="ARBA00022692"/>
    </source>
</evidence>
<evidence type="ECO:0000259" key="8">
    <source>
        <dbReference type="PROSITE" id="PS50928"/>
    </source>
</evidence>
<dbReference type="GO" id="GO:0055085">
    <property type="term" value="P:transmembrane transport"/>
    <property type="evidence" value="ECO:0007669"/>
    <property type="project" value="InterPro"/>
</dbReference>
<keyword evidence="3" id="KW-1003">Cell membrane</keyword>
<evidence type="ECO:0000256" key="2">
    <source>
        <dbReference type="ARBA" id="ARBA00022448"/>
    </source>
</evidence>
<feature type="transmembrane region" description="Helical" evidence="7">
    <location>
        <begin position="36"/>
        <end position="61"/>
    </location>
</feature>
<dbReference type="Pfam" id="PF00528">
    <property type="entry name" value="BPD_transp_1"/>
    <property type="match status" value="1"/>
</dbReference>
<keyword evidence="5 7" id="KW-1133">Transmembrane helix</keyword>
<sequence>MSATRSLSATRPTAAVVVPRNVTPPLRSRLRASLPAYGFLLPWLIGLVVLTIGPMALSLYYSFSEYSLLAPPEWIGLDNYREMFSDPRYLASARVTLTYVLVSVPLEMVIALGVAMLLNRGLRGIAAYRAVYYVPSLLGGSVAIAILWREIFGSEGLVNDVLGWFGIESGSWVTNPDTSLWTLIILRVWQFGAPMVIFLAGLRQIPSEVLEAAQVDGAGAVRRFLRITLPLLSPIVFFNLVLQIIGSFQAFTPAYIVSGGSGGPADSTLFYTLYLYQEAFGNFRMGYAAAMAWVLLLVIAAFTAANFLMSRFWVFYESDTGGSR</sequence>
<comment type="subcellular location">
    <subcellularLocation>
        <location evidence="1 7">Cell membrane</location>
        <topology evidence="1 7">Multi-pass membrane protein</topology>
    </subcellularLocation>
</comment>
<dbReference type="KEGG" id="bcv:Bcav_3898"/>
<dbReference type="STRING" id="471853.Bcav_3898"/>
<feature type="transmembrane region" description="Helical" evidence="7">
    <location>
        <begin position="97"/>
        <end position="118"/>
    </location>
</feature>
<dbReference type="InterPro" id="IPR000515">
    <property type="entry name" value="MetI-like"/>
</dbReference>
<feature type="transmembrane region" description="Helical" evidence="7">
    <location>
        <begin position="288"/>
        <end position="309"/>
    </location>
</feature>
<gene>
    <name evidence="9" type="ordered locus">Bcav_3898</name>
</gene>
<dbReference type="EMBL" id="CP001618">
    <property type="protein sequence ID" value="ACQ82140.1"/>
    <property type="molecule type" value="Genomic_DNA"/>
</dbReference>
<dbReference type="AlphaFoldDB" id="C5C4L6"/>
<feature type="domain" description="ABC transmembrane type-1" evidence="8">
    <location>
        <begin position="93"/>
        <end position="306"/>
    </location>
</feature>
<keyword evidence="2 7" id="KW-0813">Transport</keyword>
<comment type="similarity">
    <text evidence="7">Belongs to the binding-protein-dependent transport system permease family.</text>
</comment>
<dbReference type="OrthoDB" id="4053402at2"/>
<dbReference type="CDD" id="cd06261">
    <property type="entry name" value="TM_PBP2"/>
    <property type="match status" value="1"/>
</dbReference>
<evidence type="ECO:0000256" key="6">
    <source>
        <dbReference type="ARBA" id="ARBA00023136"/>
    </source>
</evidence>
<dbReference type="RefSeq" id="WP_015884377.1">
    <property type="nucleotide sequence ID" value="NC_012669.1"/>
</dbReference>
<dbReference type="PROSITE" id="PS50928">
    <property type="entry name" value="ABC_TM1"/>
    <property type="match status" value="1"/>
</dbReference>
<dbReference type="InterPro" id="IPR035906">
    <property type="entry name" value="MetI-like_sf"/>
</dbReference>
<dbReference type="eggNOG" id="COG1175">
    <property type="taxonomic scope" value="Bacteria"/>
</dbReference>
<protein>
    <submittedName>
        <fullName evidence="9">Binding-protein-dependent transport systems inner membrane component</fullName>
    </submittedName>
</protein>
<dbReference type="GO" id="GO:0005886">
    <property type="term" value="C:plasma membrane"/>
    <property type="evidence" value="ECO:0007669"/>
    <property type="project" value="UniProtKB-SubCell"/>
</dbReference>
<evidence type="ECO:0000256" key="5">
    <source>
        <dbReference type="ARBA" id="ARBA00022989"/>
    </source>
</evidence>
<dbReference type="Gene3D" id="1.10.3720.10">
    <property type="entry name" value="MetI-like"/>
    <property type="match status" value="1"/>
</dbReference>
<dbReference type="Proteomes" id="UP000007962">
    <property type="component" value="Chromosome"/>
</dbReference>
<dbReference type="PANTHER" id="PTHR30193:SF1">
    <property type="entry name" value="ABC TRANSPORTER PERMEASE PROTEIN YESP-RELATED"/>
    <property type="match status" value="1"/>
</dbReference>
<evidence type="ECO:0000313" key="9">
    <source>
        <dbReference type="EMBL" id="ACQ82140.1"/>
    </source>
</evidence>
<feature type="transmembrane region" description="Helical" evidence="7">
    <location>
        <begin position="180"/>
        <end position="202"/>
    </location>
</feature>
<dbReference type="InterPro" id="IPR051393">
    <property type="entry name" value="ABC_transporter_permease"/>
</dbReference>
<dbReference type="HOGENOM" id="CLU_016047_0_2_11"/>
<evidence type="ECO:0000313" key="10">
    <source>
        <dbReference type="Proteomes" id="UP000007962"/>
    </source>
</evidence>
<name>C5C4L6_BEUC1</name>
<proteinExistence type="inferred from homology"/>
<keyword evidence="4 7" id="KW-0812">Transmembrane</keyword>
<feature type="transmembrane region" description="Helical" evidence="7">
    <location>
        <begin position="223"/>
        <end position="248"/>
    </location>
</feature>
<evidence type="ECO:0000256" key="3">
    <source>
        <dbReference type="ARBA" id="ARBA00022475"/>
    </source>
</evidence>
<dbReference type="SUPFAM" id="SSF160964">
    <property type="entry name" value="MalF N-terminal region-like"/>
    <property type="match status" value="1"/>
</dbReference>
<dbReference type="SUPFAM" id="SSF161098">
    <property type="entry name" value="MetI-like"/>
    <property type="match status" value="1"/>
</dbReference>
<reference evidence="9 10" key="1">
    <citation type="journal article" date="2009" name="Stand. Genomic Sci.">
        <title>Complete genome sequence of Beutenbergia cavernae type strain (HKI 0122).</title>
        <authorList>
            <person name="Land M."/>
            <person name="Pukall R."/>
            <person name="Abt B."/>
            <person name="Goker M."/>
            <person name="Rohde M."/>
            <person name="Glavina Del Rio T."/>
            <person name="Tice H."/>
            <person name="Copeland A."/>
            <person name="Cheng J.F."/>
            <person name="Lucas S."/>
            <person name="Chen F."/>
            <person name="Nolan M."/>
            <person name="Bruce D."/>
            <person name="Goodwin L."/>
            <person name="Pitluck S."/>
            <person name="Ivanova N."/>
            <person name="Mavromatis K."/>
            <person name="Ovchinnikova G."/>
            <person name="Pati A."/>
            <person name="Chen A."/>
            <person name="Palaniappan K."/>
            <person name="Hauser L."/>
            <person name="Chang Y.J."/>
            <person name="Jefferies C.C."/>
            <person name="Saunders E."/>
            <person name="Brettin T."/>
            <person name="Detter J.C."/>
            <person name="Han C."/>
            <person name="Chain P."/>
            <person name="Bristow J."/>
            <person name="Eisen J.A."/>
            <person name="Markowitz V."/>
            <person name="Hugenholtz P."/>
            <person name="Kyrpides N.C."/>
            <person name="Klenk H.P."/>
            <person name="Lapidus A."/>
        </authorList>
    </citation>
    <scope>NUCLEOTIDE SEQUENCE [LARGE SCALE GENOMIC DNA]</scope>
    <source>
        <strain evidence="10">ATCC BAA-8 / DSM 12333 / NBRC 16432</strain>
    </source>
</reference>
<keyword evidence="10" id="KW-1185">Reference proteome</keyword>
<organism evidence="9 10">
    <name type="scientific">Beutenbergia cavernae (strain ATCC BAA-8 / DSM 12333 / CCUG 43141 / JCM 11478 / NBRC 16432 / NCIMB 13614 / HKI 0122)</name>
    <dbReference type="NCBI Taxonomy" id="471853"/>
    <lineage>
        <taxon>Bacteria</taxon>
        <taxon>Bacillati</taxon>
        <taxon>Actinomycetota</taxon>
        <taxon>Actinomycetes</taxon>
        <taxon>Micrococcales</taxon>
        <taxon>Beutenbergiaceae</taxon>
        <taxon>Beutenbergia</taxon>
    </lineage>
</organism>
<feature type="transmembrane region" description="Helical" evidence="7">
    <location>
        <begin position="130"/>
        <end position="148"/>
    </location>
</feature>
<dbReference type="PANTHER" id="PTHR30193">
    <property type="entry name" value="ABC TRANSPORTER PERMEASE PROTEIN"/>
    <property type="match status" value="1"/>
</dbReference>
<keyword evidence="6 7" id="KW-0472">Membrane</keyword>
<accession>C5C4L6</accession>